<dbReference type="AlphaFoldDB" id="A0ABD2NHX9"/>
<organism evidence="2 3">
    <name type="scientific">Cryptolaemus montrouzieri</name>
    <dbReference type="NCBI Taxonomy" id="559131"/>
    <lineage>
        <taxon>Eukaryota</taxon>
        <taxon>Metazoa</taxon>
        <taxon>Ecdysozoa</taxon>
        <taxon>Arthropoda</taxon>
        <taxon>Hexapoda</taxon>
        <taxon>Insecta</taxon>
        <taxon>Pterygota</taxon>
        <taxon>Neoptera</taxon>
        <taxon>Endopterygota</taxon>
        <taxon>Coleoptera</taxon>
        <taxon>Polyphaga</taxon>
        <taxon>Cucujiformia</taxon>
        <taxon>Coccinelloidea</taxon>
        <taxon>Coccinellidae</taxon>
        <taxon>Scymninae</taxon>
        <taxon>Scymnini</taxon>
        <taxon>Cryptolaemus</taxon>
    </lineage>
</organism>
<dbReference type="Gene3D" id="3.90.70.120">
    <property type="match status" value="1"/>
</dbReference>
<accession>A0ABD2NHX9</accession>
<gene>
    <name evidence="2" type="ORF">HHI36_013242</name>
</gene>
<protein>
    <submittedName>
        <fullName evidence="2">Uncharacterized protein</fullName>
    </submittedName>
</protein>
<dbReference type="Proteomes" id="UP001516400">
    <property type="component" value="Unassembled WGS sequence"/>
</dbReference>
<reference evidence="2 3" key="1">
    <citation type="journal article" date="2021" name="BMC Biol.">
        <title>Horizontally acquired antibacterial genes associated with adaptive radiation of ladybird beetles.</title>
        <authorList>
            <person name="Li H.S."/>
            <person name="Tang X.F."/>
            <person name="Huang Y.H."/>
            <person name="Xu Z.Y."/>
            <person name="Chen M.L."/>
            <person name="Du X.Y."/>
            <person name="Qiu B.Y."/>
            <person name="Chen P.T."/>
            <person name="Zhang W."/>
            <person name="Slipinski A."/>
            <person name="Escalona H.E."/>
            <person name="Waterhouse R.M."/>
            <person name="Zwick A."/>
            <person name="Pang H."/>
        </authorList>
    </citation>
    <scope>NUCLEOTIDE SEQUENCE [LARGE SCALE GENOMIC DNA]</scope>
    <source>
        <strain evidence="2">SYSU2018</strain>
    </source>
</reference>
<evidence type="ECO:0000313" key="2">
    <source>
        <dbReference type="EMBL" id="KAL3277901.1"/>
    </source>
</evidence>
<feature type="compositionally biased region" description="Basic residues" evidence="1">
    <location>
        <begin position="9"/>
        <end position="20"/>
    </location>
</feature>
<evidence type="ECO:0000256" key="1">
    <source>
        <dbReference type="SAM" id="MobiDB-lite"/>
    </source>
</evidence>
<proteinExistence type="predicted"/>
<sequence>MPPKNRPNVTKRKTRRRKVPKLSDTNAAVALAHNHAFPFTNWGGHTVDSILDLGDNLHKKSIAVRRNSNHVYLLVSKVFPNFIMDNFAFSLTLDENLMLFGQVGVEIDPELGNNIVSLKGVFSTLFQSGLNSVIFTAACSSIAVFKV</sequence>
<dbReference type="EMBL" id="JABFTP020000103">
    <property type="protein sequence ID" value="KAL3277901.1"/>
    <property type="molecule type" value="Genomic_DNA"/>
</dbReference>
<name>A0ABD2NHX9_9CUCU</name>
<feature type="region of interest" description="Disordered" evidence="1">
    <location>
        <begin position="1"/>
        <end position="22"/>
    </location>
</feature>
<keyword evidence="3" id="KW-1185">Reference proteome</keyword>
<comment type="caution">
    <text evidence="2">The sequence shown here is derived from an EMBL/GenBank/DDBJ whole genome shotgun (WGS) entry which is preliminary data.</text>
</comment>
<evidence type="ECO:0000313" key="3">
    <source>
        <dbReference type="Proteomes" id="UP001516400"/>
    </source>
</evidence>